<keyword evidence="10" id="KW-0902">Two-component regulatory system</keyword>
<feature type="transmembrane region" description="Helical" evidence="12">
    <location>
        <begin position="12"/>
        <end position="31"/>
    </location>
</feature>
<evidence type="ECO:0000256" key="8">
    <source>
        <dbReference type="ARBA" id="ARBA00022840"/>
    </source>
</evidence>
<feature type="transmembrane region" description="Helical" evidence="12">
    <location>
        <begin position="305"/>
        <end position="325"/>
    </location>
</feature>
<dbReference type="RefSeq" id="WP_089524180.1">
    <property type="nucleotide sequence ID" value="NZ_NMUQ01000001.1"/>
</dbReference>
<comment type="subcellular location">
    <subcellularLocation>
        <location evidence="1">Cell membrane</location>
        <topology evidence="1">Multi-pass membrane protein</topology>
    </subcellularLocation>
</comment>
<dbReference type="Pfam" id="PF06580">
    <property type="entry name" value="His_kinase"/>
    <property type="match status" value="1"/>
</dbReference>
<keyword evidence="9 12" id="KW-1133">Transmembrane helix</keyword>
<comment type="caution">
    <text evidence="14">The sequence shown here is derived from an EMBL/GenBank/DDBJ whole genome shotgun (WGS) entry which is preliminary data.</text>
</comment>
<dbReference type="SUPFAM" id="SSF55874">
    <property type="entry name" value="ATPase domain of HSP90 chaperone/DNA topoisomerase II/histidine kinase"/>
    <property type="match status" value="1"/>
</dbReference>
<dbReference type="EMBL" id="NMUQ01000001">
    <property type="protein sequence ID" value="OXM17103.1"/>
    <property type="molecule type" value="Genomic_DNA"/>
</dbReference>
<organism evidence="14 15">
    <name type="scientific">Paenibacillus herberti</name>
    <dbReference type="NCBI Taxonomy" id="1619309"/>
    <lineage>
        <taxon>Bacteria</taxon>
        <taxon>Bacillati</taxon>
        <taxon>Bacillota</taxon>
        <taxon>Bacilli</taxon>
        <taxon>Bacillales</taxon>
        <taxon>Paenibacillaceae</taxon>
        <taxon>Paenibacillus</taxon>
    </lineage>
</organism>
<evidence type="ECO:0000256" key="6">
    <source>
        <dbReference type="ARBA" id="ARBA00022741"/>
    </source>
</evidence>
<keyword evidence="15" id="KW-1185">Reference proteome</keyword>
<evidence type="ECO:0000259" key="13">
    <source>
        <dbReference type="PROSITE" id="PS50885"/>
    </source>
</evidence>
<dbReference type="PROSITE" id="PS50885">
    <property type="entry name" value="HAMP"/>
    <property type="match status" value="1"/>
</dbReference>
<keyword evidence="5 12" id="KW-0812">Transmembrane</keyword>
<evidence type="ECO:0000256" key="11">
    <source>
        <dbReference type="ARBA" id="ARBA00023136"/>
    </source>
</evidence>
<evidence type="ECO:0000256" key="9">
    <source>
        <dbReference type="ARBA" id="ARBA00022989"/>
    </source>
</evidence>
<protein>
    <submittedName>
        <fullName evidence="14">Sensor histidine kinase</fullName>
    </submittedName>
</protein>
<sequence length="643" mass="71854">MMNPLTKLSVKLQLIMLFLIMAIPILALFAYGNMKAENIMKGNITGAYAELNKQNLLMINREMDNIKKITTTIIQNPVSQRIVPGGTEPVLDRVKKYAEMDKLLRAYSTGTDGETPIYYSLYVYDPSNEFYFAPSIQMTQNGVYFLTDDTKPDWYDKAVRSKGQGFVQVIDNSAAFTREKTLTYVRAVNNINEGSGVIGVLVAYKLEGKVVNSMKSVNLPGSVISLIDSQAKIMSSTMSDRLGTSLELPTELGPLAKEASLDKPFHHIAGDRIYVISGENSLHLRLVYEIPVQSMLHQQNELKNVILLISAVYIALGCILMIYFWRSLMTPLQRLSMFARKYEPGKRVPETPGQSRSDEVGVLISVVYGMARRLNSLIEDKYQADIRQKEAQLQILYHQINPHLLYNTLESIYWKSSLEGHTESAEMIKDLSKLMKISLSRGRELITLAEECEHAAAYVALQRRRYEAELRVLWDIPEELGSSLIPKITLQPLIENAIIHGIKHMGEDGEIVITVRRYDIGDGPHGYSGQWRDLIRVDDTGRIVITVADNGYKTVDYGAIQRWLGEPDQSPAIGYGIRNIDQRIRLQFGHPYGLTIGPRPEGGTVVSLLLPWRTGESALSEAASASALAASTASASASDRRGE</sequence>
<evidence type="ECO:0000256" key="12">
    <source>
        <dbReference type="SAM" id="Phobius"/>
    </source>
</evidence>
<reference evidence="14 15" key="1">
    <citation type="submission" date="2017-07" db="EMBL/GenBank/DDBJ databases">
        <title>Paenibacillus herberti R33 genome sequencing and assembly.</title>
        <authorList>
            <person name="Su W."/>
        </authorList>
    </citation>
    <scope>NUCLEOTIDE SEQUENCE [LARGE SCALE GENOMIC DNA]</scope>
    <source>
        <strain evidence="14 15">R33</strain>
    </source>
</reference>
<evidence type="ECO:0000256" key="10">
    <source>
        <dbReference type="ARBA" id="ARBA00023012"/>
    </source>
</evidence>
<keyword evidence="4" id="KW-0808">Transferase</keyword>
<evidence type="ECO:0000313" key="15">
    <source>
        <dbReference type="Proteomes" id="UP000215145"/>
    </source>
</evidence>
<dbReference type="InterPro" id="IPR010559">
    <property type="entry name" value="Sig_transdc_His_kin_internal"/>
</dbReference>
<dbReference type="Proteomes" id="UP000215145">
    <property type="component" value="Unassembled WGS sequence"/>
</dbReference>
<accession>A0A229P4C6</accession>
<keyword evidence="3" id="KW-0597">Phosphoprotein</keyword>
<keyword evidence="2" id="KW-1003">Cell membrane</keyword>
<name>A0A229P4C6_9BACL</name>
<dbReference type="Gene3D" id="3.30.565.10">
    <property type="entry name" value="Histidine kinase-like ATPase, C-terminal domain"/>
    <property type="match status" value="1"/>
</dbReference>
<evidence type="ECO:0000256" key="2">
    <source>
        <dbReference type="ARBA" id="ARBA00022475"/>
    </source>
</evidence>
<proteinExistence type="predicted"/>
<dbReference type="AlphaFoldDB" id="A0A229P4C6"/>
<evidence type="ECO:0000256" key="3">
    <source>
        <dbReference type="ARBA" id="ARBA00022553"/>
    </source>
</evidence>
<evidence type="ECO:0000256" key="7">
    <source>
        <dbReference type="ARBA" id="ARBA00022777"/>
    </source>
</evidence>
<evidence type="ECO:0000256" key="4">
    <source>
        <dbReference type="ARBA" id="ARBA00022679"/>
    </source>
</evidence>
<dbReference type="GO" id="GO:0000155">
    <property type="term" value="F:phosphorelay sensor kinase activity"/>
    <property type="evidence" value="ECO:0007669"/>
    <property type="project" value="InterPro"/>
</dbReference>
<evidence type="ECO:0000313" key="14">
    <source>
        <dbReference type="EMBL" id="OXM17103.1"/>
    </source>
</evidence>
<dbReference type="InterPro" id="IPR036890">
    <property type="entry name" value="HATPase_C_sf"/>
</dbReference>
<keyword evidence="7 14" id="KW-0418">Kinase</keyword>
<dbReference type="InterPro" id="IPR003660">
    <property type="entry name" value="HAMP_dom"/>
</dbReference>
<dbReference type="OrthoDB" id="2641683at2"/>
<dbReference type="InterPro" id="IPR050640">
    <property type="entry name" value="Bact_2-comp_sensor_kinase"/>
</dbReference>
<evidence type="ECO:0000256" key="1">
    <source>
        <dbReference type="ARBA" id="ARBA00004651"/>
    </source>
</evidence>
<evidence type="ECO:0000256" key="5">
    <source>
        <dbReference type="ARBA" id="ARBA00022692"/>
    </source>
</evidence>
<keyword evidence="6" id="KW-0547">Nucleotide-binding</keyword>
<feature type="domain" description="HAMP" evidence="13">
    <location>
        <begin position="326"/>
        <end position="379"/>
    </location>
</feature>
<dbReference type="Gene3D" id="6.10.340.10">
    <property type="match status" value="1"/>
</dbReference>
<keyword evidence="11 12" id="KW-0472">Membrane</keyword>
<keyword evidence="8" id="KW-0067">ATP-binding</keyword>
<dbReference type="PANTHER" id="PTHR34220:SF11">
    <property type="entry name" value="SENSOR PROTEIN KINASE HPTS"/>
    <property type="match status" value="1"/>
</dbReference>
<gene>
    <name evidence="14" type="ORF">CGZ75_10895</name>
</gene>
<dbReference type="PANTHER" id="PTHR34220">
    <property type="entry name" value="SENSOR HISTIDINE KINASE YPDA"/>
    <property type="match status" value="1"/>
</dbReference>
<dbReference type="GO" id="GO:0005886">
    <property type="term" value="C:plasma membrane"/>
    <property type="evidence" value="ECO:0007669"/>
    <property type="project" value="UniProtKB-SubCell"/>
</dbReference>